<feature type="domain" description="MOSC" evidence="2">
    <location>
        <begin position="29"/>
        <end position="165"/>
    </location>
</feature>
<dbReference type="InterPro" id="IPR011037">
    <property type="entry name" value="Pyrv_Knase-like_insert_dom_sf"/>
</dbReference>
<name>A0AAX3T9J9_9ACTN</name>
<dbReference type="InterPro" id="IPR005302">
    <property type="entry name" value="MoCF_Sase_C"/>
</dbReference>
<dbReference type="AlphaFoldDB" id="A0AAX3T9J9"/>
<organism evidence="3 4">
    <name type="scientific">Gordonia hongkongensis</name>
    <dbReference type="NCBI Taxonomy" id="1701090"/>
    <lineage>
        <taxon>Bacteria</taxon>
        <taxon>Bacillati</taxon>
        <taxon>Actinomycetota</taxon>
        <taxon>Actinomycetes</taxon>
        <taxon>Mycobacteriales</taxon>
        <taxon>Gordoniaceae</taxon>
        <taxon>Gordonia</taxon>
    </lineage>
</organism>
<evidence type="ECO:0000259" key="2">
    <source>
        <dbReference type="PROSITE" id="PS51340"/>
    </source>
</evidence>
<dbReference type="PANTHER" id="PTHR30212">
    <property type="entry name" value="PROTEIN YIIM"/>
    <property type="match status" value="1"/>
</dbReference>
<evidence type="ECO:0000313" key="3">
    <source>
        <dbReference type="EMBL" id="WFP25724.1"/>
    </source>
</evidence>
<dbReference type="GO" id="GO:0030151">
    <property type="term" value="F:molybdenum ion binding"/>
    <property type="evidence" value="ECO:0007669"/>
    <property type="project" value="InterPro"/>
</dbReference>
<dbReference type="RefSeq" id="WP_242697004.1">
    <property type="nucleotide sequence ID" value="NZ_CP121270.1"/>
</dbReference>
<dbReference type="GO" id="GO:0030170">
    <property type="term" value="F:pyridoxal phosphate binding"/>
    <property type="evidence" value="ECO:0007669"/>
    <property type="project" value="InterPro"/>
</dbReference>
<accession>A0AAX3T9J9</accession>
<proteinExistence type="predicted"/>
<dbReference type="SUPFAM" id="SSF50800">
    <property type="entry name" value="PK beta-barrel domain-like"/>
    <property type="match status" value="1"/>
</dbReference>
<evidence type="ECO:0000256" key="1">
    <source>
        <dbReference type="SAM" id="MobiDB-lite"/>
    </source>
</evidence>
<dbReference type="GO" id="GO:0003824">
    <property type="term" value="F:catalytic activity"/>
    <property type="evidence" value="ECO:0007669"/>
    <property type="project" value="InterPro"/>
</dbReference>
<reference evidence="3" key="1">
    <citation type="submission" date="2023-04" db="EMBL/GenBank/DDBJ databases">
        <title>Complete genome sequence of a phthalic acid esters degrading bacterial strain.</title>
        <authorList>
            <person name="Weng L."/>
            <person name="Jia Y."/>
            <person name="Ren L."/>
        </authorList>
    </citation>
    <scope>NUCLEOTIDE SEQUENCE</scope>
    <source>
        <strain evidence="3">RL-LY01</strain>
    </source>
</reference>
<feature type="region of interest" description="Disordered" evidence="1">
    <location>
        <begin position="205"/>
        <end position="225"/>
    </location>
</feature>
<sequence>MSTGVVLAVCAAGDDVILEGIGPSAIDKRPRRGRLDVDELGLVDDHVGNKRHHGGVDQAVYAYADPEARRWADELGRELPYGWFGENLRIDGMAVTDAVVGERWEVGTDGLVLEVTIPRVPCKTFAVWAGEPRWMKRFLAQADFGTYLRVVRNGTVAQGDRITVVHRPGHGVRSRDLLAGGDVEAIRSLLAQDDLPAKVRREATKMVNKSQRRVGAATQGGQHKS</sequence>
<dbReference type="PROSITE" id="PS51340">
    <property type="entry name" value="MOSC"/>
    <property type="match status" value="1"/>
</dbReference>
<gene>
    <name evidence="3" type="ORF">P9A14_04175</name>
</gene>
<dbReference type="Pfam" id="PF03473">
    <property type="entry name" value="MOSC"/>
    <property type="match status" value="1"/>
</dbReference>
<dbReference type="InterPro" id="IPR052353">
    <property type="entry name" value="Benzoxazolinone_Detox_Enz"/>
</dbReference>
<dbReference type="Proteomes" id="UP001213504">
    <property type="component" value="Chromosome"/>
</dbReference>
<evidence type="ECO:0000313" key="4">
    <source>
        <dbReference type="Proteomes" id="UP001213504"/>
    </source>
</evidence>
<dbReference type="PANTHER" id="PTHR30212:SF2">
    <property type="entry name" value="PROTEIN YIIM"/>
    <property type="match status" value="1"/>
</dbReference>
<protein>
    <submittedName>
        <fullName evidence="3">MOSC domain-containing protein</fullName>
    </submittedName>
</protein>
<dbReference type="EMBL" id="CP121270">
    <property type="protein sequence ID" value="WFP25724.1"/>
    <property type="molecule type" value="Genomic_DNA"/>
</dbReference>
<dbReference type="Gene3D" id="2.40.33.20">
    <property type="entry name" value="PK beta-barrel domain-like"/>
    <property type="match status" value="1"/>
</dbReference>